<keyword evidence="4" id="KW-0472">Membrane</keyword>
<dbReference type="Gene3D" id="1.25.40.10">
    <property type="entry name" value="Tetratricopeptide repeat domain"/>
    <property type="match status" value="1"/>
</dbReference>
<keyword evidence="1" id="KW-0677">Repeat</keyword>
<keyword evidence="4" id="KW-0812">Transmembrane</keyword>
<dbReference type="PROSITE" id="PS50293">
    <property type="entry name" value="TPR_REGION"/>
    <property type="match status" value="1"/>
</dbReference>
<feature type="domain" description="SH3b" evidence="5">
    <location>
        <begin position="188"/>
        <end position="250"/>
    </location>
</feature>
<evidence type="ECO:0000256" key="3">
    <source>
        <dbReference type="PROSITE-ProRule" id="PRU00339"/>
    </source>
</evidence>
<dbReference type="EMBL" id="VMGN01000063">
    <property type="protein sequence ID" value="TSC92747.1"/>
    <property type="molecule type" value="Genomic_DNA"/>
</dbReference>
<feature type="transmembrane region" description="Helical" evidence="4">
    <location>
        <begin position="132"/>
        <end position="149"/>
    </location>
</feature>
<organism evidence="6 7">
    <name type="scientific">Candidatus Berkelbacteria bacterium Athens1014_28</name>
    <dbReference type="NCBI Taxonomy" id="2017145"/>
    <lineage>
        <taxon>Bacteria</taxon>
        <taxon>Candidatus Berkelbacteria</taxon>
    </lineage>
</organism>
<reference evidence="6 7" key="1">
    <citation type="submission" date="2017-07" db="EMBL/GenBank/DDBJ databases">
        <title>Mechanisms for carbon and nitrogen cycling indicate functional differentiation within the Candidate Phyla Radiation.</title>
        <authorList>
            <person name="Danczak R.E."/>
            <person name="Johnston M.D."/>
            <person name="Kenah C."/>
            <person name="Slattery M."/>
            <person name="Wrighton K.C."/>
            <person name="Wilkins M.J."/>
        </authorList>
    </citation>
    <scope>NUCLEOTIDE SEQUENCE [LARGE SCALE GENOMIC DNA]</scope>
    <source>
        <strain evidence="6">Athens1014_28</strain>
    </source>
</reference>
<evidence type="ECO:0000256" key="4">
    <source>
        <dbReference type="SAM" id="Phobius"/>
    </source>
</evidence>
<evidence type="ECO:0000256" key="1">
    <source>
        <dbReference type="ARBA" id="ARBA00022737"/>
    </source>
</evidence>
<evidence type="ECO:0000313" key="6">
    <source>
        <dbReference type="EMBL" id="TSC92747.1"/>
    </source>
</evidence>
<dbReference type="Pfam" id="PF07719">
    <property type="entry name" value="TPR_2"/>
    <property type="match status" value="1"/>
</dbReference>
<proteinExistence type="predicted"/>
<gene>
    <name evidence="6" type="ORF">Athens101428_800</name>
</gene>
<feature type="repeat" description="TPR" evidence="3">
    <location>
        <begin position="55"/>
        <end position="88"/>
    </location>
</feature>
<dbReference type="Proteomes" id="UP000316495">
    <property type="component" value="Unassembled WGS sequence"/>
</dbReference>
<accession>A0A554LIS6</accession>
<comment type="caution">
    <text evidence="6">The sequence shown here is derived from an EMBL/GenBank/DDBJ whole genome shotgun (WGS) entry which is preliminary data.</text>
</comment>
<protein>
    <recommendedName>
        <fullName evidence="5">SH3b domain-containing protein</fullName>
    </recommendedName>
</protein>
<keyword evidence="4" id="KW-1133">Transmembrane helix</keyword>
<keyword evidence="2 3" id="KW-0802">TPR repeat</keyword>
<dbReference type="PROSITE" id="PS51781">
    <property type="entry name" value="SH3B"/>
    <property type="match status" value="1"/>
</dbReference>
<dbReference type="InterPro" id="IPR003646">
    <property type="entry name" value="SH3-like_bac-type"/>
</dbReference>
<dbReference type="InterPro" id="IPR011990">
    <property type="entry name" value="TPR-like_helical_dom_sf"/>
</dbReference>
<evidence type="ECO:0000313" key="7">
    <source>
        <dbReference type="Proteomes" id="UP000316495"/>
    </source>
</evidence>
<evidence type="ECO:0000259" key="5">
    <source>
        <dbReference type="PROSITE" id="PS51781"/>
    </source>
</evidence>
<dbReference type="SUPFAM" id="SSF48452">
    <property type="entry name" value="TPR-like"/>
    <property type="match status" value="1"/>
</dbReference>
<name>A0A554LIS6_9BACT</name>
<feature type="transmembrane region" description="Helical" evidence="4">
    <location>
        <begin position="161"/>
        <end position="178"/>
    </location>
</feature>
<dbReference type="Gene3D" id="2.30.30.40">
    <property type="entry name" value="SH3 Domains"/>
    <property type="match status" value="1"/>
</dbReference>
<sequence>MRKYIFLLLVAFASVGFSQPFQKELVRANQLYKSGNYQEAITVYETVIQQGYHGTSLYYNLGNAYYRSGQFGMAILCFEKASQITPGDEDVQHNLAISNSKIVDKVDVVPKFFLFSWWEALENLFHPHGWKVFMFVVYLLFIFTVGIFFTAKKASVKKYSFFGGVSILFVFLLSVVIFQTKQHQLENYKYGIVLEQVVNVKSSPDAKSSDAFILHEGIKVKVEDKLEGWNKIRLSDGKIGWLESSTIGII</sequence>
<dbReference type="AlphaFoldDB" id="A0A554LIS6"/>
<dbReference type="InterPro" id="IPR013105">
    <property type="entry name" value="TPR_2"/>
</dbReference>
<evidence type="ECO:0000256" key="2">
    <source>
        <dbReference type="ARBA" id="ARBA00022803"/>
    </source>
</evidence>
<dbReference type="Pfam" id="PF08239">
    <property type="entry name" value="SH3_3"/>
    <property type="match status" value="1"/>
</dbReference>
<dbReference type="PROSITE" id="PS50005">
    <property type="entry name" value="TPR"/>
    <property type="match status" value="1"/>
</dbReference>
<dbReference type="SMART" id="SM00028">
    <property type="entry name" value="TPR"/>
    <property type="match status" value="2"/>
</dbReference>
<dbReference type="InterPro" id="IPR019734">
    <property type="entry name" value="TPR_rpt"/>
</dbReference>